<keyword evidence="1" id="KW-0732">Signal</keyword>
<evidence type="ECO:0000256" key="1">
    <source>
        <dbReference type="SAM" id="SignalP"/>
    </source>
</evidence>
<dbReference type="InterPro" id="IPR038404">
    <property type="entry name" value="TRAP_DctP_sf"/>
</dbReference>
<gene>
    <name evidence="2" type="ORF">HMPREF0022_00875</name>
</gene>
<sequence length="353" mass="38642">MFERKLQTKNLFRGRMKKMKKIVLAMAAASVVGFSASAQAASTVCVFDLLGKAGDSYKMMEEWALAAKGWGTEINLVPRQDEAVADNDFKAGKCDAVAMTAMRARQYNKFAGSIDSLGGVPNNQIAQRAITYVLDARNAAKMTTNLGGKKYEVAGISPLGSAFIFVRDKNINSVEKAAGKKFAVLGYDDAQKIMVQRVGAQAVLSDISNFAAKFNNGQVDMVGAPAYAYKPLELNKGLGANGVMWNFPVLHVTADLVLRADKFPAGFGQKSRDWFVKQLPKSFAMINRLEAQIPGKYKMNLSAEDKLKYQKMLRDGRMDLTKRGIYDAGMMSVLKKARCSVDKANFECSMPGE</sequence>
<dbReference type="AlphaFoldDB" id="A0A828SXJ1"/>
<dbReference type="EMBL" id="ACYS02000019">
    <property type="protein sequence ID" value="EGJ69393.1"/>
    <property type="molecule type" value="Genomic_DNA"/>
</dbReference>
<dbReference type="InterPro" id="IPR045758">
    <property type="entry name" value="AdeT1/2"/>
</dbReference>
<proteinExistence type="predicted"/>
<feature type="signal peptide" evidence="1">
    <location>
        <begin position="1"/>
        <end position="40"/>
    </location>
</feature>
<comment type="caution">
    <text evidence="2">The sequence shown here is derived from an EMBL/GenBank/DDBJ whole genome shotgun (WGS) entry which is preliminary data.</text>
</comment>
<dbReference type="Gene3D" id="3.40.190.170">
    <property type="entry name" value="Bacterial extracellular solute-binding protein, family 7"/>
    <property type="match status" value="1"/>
</dbReference>
<protein>
    <recommendedName>
        <fullName evidence="4">RND type efflux pump</fullName>
    </recommendedName>
</protein>
<accession>A0A828SXJ1</accession>
<reference evidence="2 3" key="1">
    <citation type="submission" date="2011-04" db="EMBL/GenBank/DDBJ databases">
        <authorList>
            <person name="Weinstock G."/>
            <person name="Sodergren E."/>
            <person name="Clifton S."/>
            <person name="Fulton L."/>
            <person name="Fulton B."/>
            <person name="Courtney L."/>
            <person name="Fronick C."/>
            <person name="Harrison M."/>
            <person name="Strong C."/>
            <person name="Farmer C."/>
            <person name="Delahaunty K."/>
            <person name="Markovic C."/>
            <person name="Hall O."/>
            <person name="Minx P."/>
            <person name="Tomlinson C."/>
            <person name="Mitreva M."/>
            <person name="Hou S."/>
            <person name="Chen J."/>
            <person name="Wollam A."/>
            <person name="Pepin K.H."/>
            <person name="Johnson M."/>
            <person name="Bhonagiri V."/>
            <person name="Zhang X."/>
            <person name="Suruliraj S."/>
            <person name="Warren W."/>
            <person name="Chinwalla A."/>
            <person name="Mardis E.R."/>
            <person name="Wilson R.K."/>
        </authorList>
    </citation>
    <scope>NUCLEOTIDE SEQUENCE [LARGE SCALE GENOMIC DNA]</scope>
    <source>
        <strain evidence="2 3">6014059</strain>
    </source>
</reference>
<dbReference type="Proteomes" id="UP000003204">
    <property type="component" value="Unassembled WGS sequence"/>
</dbReference>
<evidence type="ECO:0000313" key="3">
    <source>
        <dbReference type="Proteomes" id="UP000003204"/>
    </source>
</evidence>
<dbReference type="Pfam" id="PF19582">
    <property type="entry name" value="AdeT1_2"/>
    <property type="match status" value="1"/>
</dbReference>
<dbReference type="SUPFAM" id="SSF53850">
    <property type="entry name" value="Periplasmic binding protein-like II"/>
    <property type="match status" value="1"/>
</dbReference>
<organism evidence="2 3">
    <name type="scientific">Acinetobacter baumannii 6014059</name>
    <dbReference type="NCBI Taxonomy" id="525242"/>
    <lineage>
        <taxon>Bacteria</taxon>
        <taxon>Pseudomonadati</taxon>
        <taxon>Pseudomonadota</taxon>
        <taxon>Gammaproteobacteria</taxon>
        <taxon>Moraxellales</taxon>
        <taxon>Moraxellaceae</taxon>
        <taxon>Acinetobacter</taxon>
        <taxon>Acinetobacter calcoaceticus/baumannii complex</taxon>
    </lineage>
</organism>
<evidence type="ECO:0000313" key="2">
    <source>
        <dbReference type="EMBL" id="EGJ69393.1"/>
    </source>
</evidence>
<feature type="chain" id="PRO_5032982883" description="RND type efflux pump" evidence="1">
    <location>
        <begin position="41"/>
        <end position="353"/>
    </location>
</feature>
<evidence type="ECO:0008006" key="4">
    <source>
        <dbReference type="Google" id="ProtNLM"/>
    </source>
</evidence>
<name>A0A828SXJ1_ACIBA</name>